<gene>
    <name evidence="2" type="ORF">OGH68_22385</name>
</gene>
<protein>
    <recommendedName>
        <fullName evidence="4">Peptidoglycan binding-like domain-containing protein</fullName>
    </recommendedName>
</protein>
<feature type="region of interest" description="Disordered" evidence="1">
    <location>
        <begin position="15"/>
        <end position="46"/>
    </location>
</feature>
<feature type="compositionally biased region" description="Basic and acidic residues" evidence="1">
    <location>
        <begin position="16"/>
        <end position="30"/>
    </location>
</feature>
<dbReference type="RefSeq" id="WP_264246657.1">
    <property type="nucleotide sequence ID" value="NZ_CP107567.1"/>
</dbReference>
<dbReference type="EMBL" id="CP107567">
    <property type="protein sequence ID" value="UYQ63940.1"/>
    <property type="molecule type" value="Genomic_DNA"/>
</dbReference>
<evidence type="ECO:0000313" key="3">
    <source>
        <dbReference type="Proteomes" id="UP001163878"/>
    </source>
</evidence>
<organism evidence="2 3">
    <name type="scientific">Streptomyces peucetius</name>
    <dbReference type="NCBI Taxonomy" id="1950"/>
    <lineage>
        <taxon>Bacteria</taxon>
        <taxon>Bacillati</taxon>
        <taxon>Actinomycetota</taxon>
        <taxon>Actinomycetes</taxon>
        <taxon>Kitasatosporales</taxon>
        <taxon>Streptomycetaceae</taxon>
        <taxon>Streptomyces</taxon>
    </lineage>
</organism>
<name>A0ABY6IDY5_STRPE</name>
<accession>A0ABY6IDY5</accession>
<dbReference type="Proteomes" id="UP001163878">
    <property type="component" value="Chromosome"/>
</dbReference>
<sequence>MGRRPPRAVRVLPVADGRRQLRSRPRDGRAAARCHPGPAGTTPKPVAPAWISQCTHYSGTTITRYGDKGLLVDGVVGPDTWGALRERT</sequence>
<reference evidence="2" key="1">
    <citation type="submission" date="2022-10" db="EMBL/GenBank/DDBJ databases">
        <title>Cytochrome P450 Catalyzes Benzene Ring Formation in the Biosynthesis of Trialkyl-Substituted Aromatic Polyketides.</title>
        <authorList>
            <person name="Zhao E."/>
            <person name="Ge H."/>
        </authorList>
    </citation>
    <scope>NUCLEOTIDE SEQUENCE</scope>
    <source>
        <strain evidence="2">NA0869</strain>
    </source>
</reference>
<evidence type="ECO:0008006" key="4">
    <source>
        <dbReference type="Google" id="ProtNLM"/>
    </source>
</evidence>
<evidence type="ECO:0000256" key="1">
    <source>
        <dbReference type="SAM" id="MobiDB-lite"/>
    </source>
</evidence>
<evidence type="ECO:0000313" key="2">
    <source>
        <dbReference type="EMBL" id="UYQ63940.1"/>
    </source>
</evidence>
<proteinExistence type="predicted"/>
<keyword evidence="3" id="KW-1185">Reference proteome</keyword>